<name>A0ACC2X3Q4_9TREE</name>
<accession>A0ACC2X3Q4</accession>
<keyword evidence="2" id="KW-1185">Reference proteome</keyword>
<evidence type="ECO:0000313" key="2">
    <source>
        <dbReference type="Proteomes" id="UP001230649"/>
    </source>
</evidence>
<organism evidence="1 2">
    <name type="scientific">Naganishia adeliensis</name>
    <dbReference type="NCBI Taxonomy" id="92952"/>
    <lineage>
        <taxon>Eukaryota</taxon>
        <taxon>Fungi</taxon>
        <taxon>Dikarya</taxon>
        <taxon>Basidiomycota</taxon>
        <taxon>Agaricomycotina</taxon>
        <taxon>Tremellomycetes</taxon>
        <taxon>Filobasidiales</taxon>
        <taxon>Filobasidiaceae</taxon>
        <taxon>Naganishia</taxon>
    </lineage>
</organism>
<protein>
    <submittedName>
        <fullName evidence="1">Uncharacterized protein</fullName>
    </submittedName>
</protein>
<dbReference type="Proteomes" id="UP001230649">
    <property type="component" value="Unassembled WGS sequence"/>
</dbReference>
<evidence type="ECO:0000313" key="1">
    <source>
        <dbReference type="EMBL" id="KAJ9117912.1"/>
    </source>
</evidence>
<gene>
    <name evidence="1" type="ORF">QFC20_000193</name>
</gene>
<comment type="caution">
    <text evidence="1">The sequence shown here is derived from an EMBL/GenBank/DDBJ whole genome shotgun (WGS) entry which is preliminary data.</text>
</comment>
<sequence>MTGKANQPVHSLHPFETSPLLGTRQQTQSWGQLVRELDRDENVDLDNEYTAESSLENVRNPPEESAQSARQRRAHMNRSLSAVIKQRSRYYVPILDWLPNYRWSNLGGDAVGGITVACLIIPQSMSYASGLAQLPPIAGLYSVVIPGLIYSLLGTFGQVITQLTMSDPHSIPEHPEKIAIAIALMITLQLVKRLFGGKVRALKYFPEIFVIVVLATFITAKFRLDQKGVLILGRLEGGNGIPFDNPFRPRNLKYFKATFPTAVVIAVVGYVDSIVAAKENSARFGYAISPNRELVALGTANFFSSFLGVTGTVPSFGAITRSRLNATVGARSQMSSIITSIIVILTALFLLPYFHFLPKAVLASIITLVVYAILAEAPHDLKFYWKRGASVCFSLILVIQKSTQARIKILGRLKDSDHWIPVDEHPDEDVEEDIPGVLVVRIRENLNFANTGQQKERLRRLEIYGPGKFHPSEAPKRDGATAVVFHMNDVEDIDASALQIFSELAQSYAERGVGLYFVHMRKSQLEAFMNISIHHIIGLNHFLPDLKSAMTAIGGEADSVNQERNSEGPAVDHGLPTLTTPTAARLRTLKARASTELEDGSSSEPSSLDASRKKADGQRGYDAV</sequence>
<reference evidence="1" key="1">
    <citation type="submission" date="2023-04" db="EMBL/GenBank/DDBJ databases">
        <title>Draft Genome sequencing of Naganishia species isolated from polar environments using Oxford Nanopore Technology.</title>
        <authorList>
            <person name="Leo P."/>
            <person name="Venkateswaran K."/>
        </authorList>
    </citation>
    <scope>NUCLEOTIDE SEQUENCE</scope>
    <source>
        <strain evidence="1">MNA-CCFEE 5262</strain>
    </source>
</reference>
<proteinExistence type="predicted"/>
<dbReference type="EMBL" id="JASBWS010000001">
    <property type="protein sequence ID" value="KAJ9117912.1"/>
    <property type="molecule type" value="Genomic_DNA"/>
</dbReference>